<feature type="region of interest" description="Disordered" evidence="1">
    <location>
        <begin position="1"/>
        <end position="125"/>
    </location>
</feature>
<gene>
    <name evidence="2" type="ORF">LECACI_7A006602</name>
</gene>
<dbReference type="AlphaFoldDB" id="A0AAI8Z2W3"/>
<evidence type="ECO:0000313" key="3">
    <source>
        <dbReference type="Proteomes" id="UP001296104"/>
    </source>
</evidence>
<feature type="compositionally biased region" description="Polar residues" evidence="1">
    <location>
        <begin position="105"/>
        <end position="117"/>
    </location>
</feature>
<accession>A0AAI8Z2W3</accession>
<evidence type="ECO:0000256" key="1">
    <source>
        <dbReference type="SAM" id="MobiDB-lite"/>
    </source>
</evidence>
<dbReference type="Proteomes" id="UP001296104">
    <property type="component" value="Unassembled WGS sequence"/>
</dbReference>
<reference evidence="2" key="1">
    <citation type="submission" date="2023-11" db="EMBL/GenBank/DDBJ databases">
        <authorList>
            <person name="Alioto T."/>
            <person name="Alioto T."/>
            <person name="Gomez Garrido J."/>
        </authorList>
    </citation>
    <scope>NUCLEOTIDE SEQUENCE</scope>
</reference>
<feature type="compositionally biased region" description="Low complexity" evidence="1">
    <location>
        <begin position="67"/>
        <end position="79"/>
    </location>
</feature>
<comment type="caution">
    <text evidence="2">The sequence shown here is derived from an EMBL/GenBank/DDBJ whole genome shotgun (WGS) entry which is preliminary data.</text>
</comment>
<keyword evidence="3" id="KW-1185">Reference proteome</keyword>
<feature type="compositionally biased region" description="Low complexity" evidence="1">
    <location>
        <begin position="26"/>
        <end position="36"/>
    </location>
</feature>
<proteinExistence type="predicted"/>
<evidence type="ECO:0000313" key="2">
    <source>
        <dbReference type="EMBL" id="CAK4031444.1"/>
    </source>
</evidence>
<name>A0AAI8Z2W3_9PEZI</name>
<dbReference type="EMBL" id="CAVMBE010000048">
    <property type="protein sequence ID" value="CAK4031444.1"/>
    <property type="molecule type" value="Genomic_DNA"/>
</dbReference>
<protein>
    <submittedName>
        <fullName evidence="2">Uncharacterized protein</fullName>
    </submittedName>
</protein>
<organism evidence="2 3">
    <name type="scientific">Lecanosticta acicola</name>
    <dbReference type="NCBI Taxonomy" id="111012"/>
    <lineage>
        <taxon>Eukaryota</taxon>
        <taxon>Fungi</taxon>
        <taxon>Dikarya</taxon>
        <taxon>Ascomycota</taxon>
        <taxon>Pezizomycotina</taxon>
        <taxon>Dothideomycetes</taxon>
        <taxon>Dothideomycetidae</taxon>
        <taxon>Mycosphaerellales</taxon>
        <taxon>Mycosphaerellaceae</taxon>
        <taxon>Lecanosticta</taxon>
    </lineage>
</organism>
<sequence>MSQNPNYRNKDRFEKTANGNNDARNPRSNGPYNNNNDPPPNPPDRQPPKNINPPLAMREEEQRRRQAWGQQQPQKNQQQEWKPSPKPGGPSMNSYYDEYTPSPIPTTSGNPQASWRTLSDPVGSTDALRDYQRMLLREQQRRNKEFGKGW</sequence>